<dbReference type="STRING" id="7757.ENSPMAP00000009464"/>
<dbReference type="OMA" id="YCASHAV"/>
<dbReference type="AlphaFoldDB" id="S4RW74"/>
<name>S4RW74_PETMA</name>
<keyword evidence="9" id="KW-0010">Activator</keyword>
<comment type="subcellular location">
    <subcellularLocation>
        <location evidence="1">Nucleus</location>
    </subcellularLocation>
</comment>
<feature type="region of interest" description="Disordered" evidence="12">
    <location>
        <begin position="161"/>
        <end position="286"/>
    </location>
</feature>
<keyword evidence="3" id="KW-0479">Metal-binding</keyword>
<dbReference type="InterPro" id="IPR059121">
    <property type="entry name" value="CCHC_ZFPM2-like"/>
</dbReference>
<dbReference type="PANTHER" id="PTHR12958">
    <property type="entry name" value="FRIEND OF GATA2-RELATED"/>
    <property type="match status" value="1"/>
</dbReference>
<dbReference type="InterPro" id="IPR039746">
    <property type="entry name" value="FOG"/>
</dbReference>
<feature type="compositionally biased region" description="Low complexity" evidence="12">
    <location>
        <begin position="251"/>
        <end position="261"/>
    </location>
</feature>
<dbReference type="GeneTree" id="ENSGT00530000063823"/>
<feature type="compositionally biased region" description="Basic and acidic residues" evidence="12">
    <location>
        <begin position="59"/>
        <end position="68"/>
    </location>
</feature>
<feature type="region of interest" description="Disordered" evidence="12">
    <location>
        <begin position="350"/>
        <end position="466"/>
    </location>
</feature>
<dbReference type="PROSITE" id="PS51810">
    <property type="entry name" value="ZF_CCHC_FOG"/>
    <property type="match status" value="4"/>
</dbReference>
<evidence type="ECO:0000313" key="14">
    <source>
        <dbReference type="Ensembl" id="ENSPMAP00000009464.1"/>
    </source>
</evidence>
<feature type="domain" description="CCHC FOG-type" evidence="13">
    <location>
        <begin position="284"/>
        <end position="317"/>
    </location>
</feature>
<evidence type="ECO:0000256" key="2">
    <source>
        <dbReference type="ARBA" id="ARBA00022491"/>
    </source>
</evidence>
<dbReference type="GO" id="GO:0007507">
    <property type="term" value="P:heart development"/>
    <property type="evidence" value="ECO:0007669"/>
    <property type="project" value="TreeGrafter"/>
</dbReference>
<keyword evidence="7" id="KW-0805">Transcription regulation</keyword>
<keyword evidence="4" id="KW-0677">Repeat</keyword>
<evidence type="ECO:0000256" key="12">
    <source>
        <dbReference type="SAM" id="MobiDB-lite"/>
    </source>
</evidence>
<evidence type="ECO:0000256" key="1">
    <source>
        <dbReference type="ARBA" id="ARBA00004123"/>
    </source>
</evidence>
<keyword evidence="10" id="KW-0804">Transcription</keyword>
<evidence type="ECO:0000256" key="4">
    <source>
        <dbReference type="ARBA" id="ARBA00022737"/>
    </source>
</evidence>
<feature type="compositionally biased region" description="Low complexity" evidence="12">
    <location>
        <begin position="222"/>
        <end position="240"/>
    </location>
</feature>
<feature type="domain" description="CCHC FOG-type" evidence="13">
    <location>
        <begin position="11"/>
        <end position="44"/>
    </location>
</feature>
<dbReference type="GO" id="GO:0030154">
    <property type="term" value="P:cell differentiation"/>
    <property type="evidence" value="ECO:0007669"/>
    <property type="project" value="UniProtKB-ARBA"/>
</dbReference>
<dbReference type="Ensembl" id="ENSPMAT00000009504.1">
    <property type="protein sequence ID" value="ENSPMAP00000009464.1"/>
    <property type="gene ID" value="ENSPMAG00000008594.1"/>
</dbReference>
<feature type="compositionally biased region" description="Basic and acidic residues" evidence="12">
    <location>
        <begin position="412"/>
        <end position="421"/>
    </location>
</feature>
<dbReference type="GO" id="GO:0061629">
    <property type="term" value="F:RNA polymerase II-specific DNA-binding transcription factor binding"/>
    <property type="evidence" value="ECO:0007669"/>
    <property type="project" value="InterPro"/>
</dbReference>
<evidence type="ECO:0000256" key="3">
    <source>
        <dbReference type="ARBA" id="ARBA00022723"/>
    </source>
</evidence>
<evidence type="ECO:0000256" key="10">
    <source>
        <dbReference type="ARBA" id="ARBA00023163"/>
    </source>
</evidence>
<evidence type="ECO:0000256" key="11">
    <source>
        <dbReference type="ARBA" id="ARBA00023242"/>
    </source>
</evidence>
<dbReference type="PANTHER" id="PTHR12958:SF3">
    <property type="entry name" value="ZINC FINGER PROTEIN USH"/>
    <property type="match status" value="1"/>
</dbReference>
<keyword evidence="11" id="KW-0539">Nucleus</keyword>
<dbReference type="GO" id="GO:0009653">
    <property type="term" value="P:anatomical structure morphogenesis"/>
    <property type="evidence" value="ECO:0007669"/>
    <property type="project" value="UniProtKB-ARBA"/>
</dbReference>
<feature type="domain" description="CCHC FOG-type" evidence="13">
    <location>
        <begin position="460"/>
        <end position="493"/>
    </location>
</feature>
<proteinExistence type="predicted"/>
<feature type="region of interest" description="Disordered" evidence="12">
    <location>
        <begin position="45"/>
        <end position="92"/>
    </location>
</feature>
<evidence type="ECO:0000256" key="9">
    <source>
        <dbReference type="ARBA" id="ARBA00023159"/>
    </source>
</evidence>
<feature type="compositionally biased region" description="Gly residues" evidence="12">
    <location>
        <begin position="440"/>
        <end position="455"/>
    </location>
</feature>
<dbReference type="InterPro" id="IPR036236">
    <property type="entry name" value="Znf_C2H2_sf"/>
</dbReference>
<feature type="domain" description="CCHC FOG-type" evidence="13">
    <location>
        <begin position="128"/>
        <end position="161"/>
    </location>
</feature>
<feature type="region of interest" description="Disordered" evidence="12">
    <location>
        <begin position="107"/>
        <end position="129"/>
    </location>
</feature>
<sequence length="501" mass="51951">GAAPGSLAAAVYPTGPTHCVECNISFSKVDNYIVHKTLYCSSRQQQHQQKQKQQQQQQRRPEAEERRSSASAIAREAEGAGVASAGTSGDAGLLAAPTPAAVKIEREGSHGSGRTMQPSVALQDAERRPDAVRTSCAECRITFGRLENYLVHKRHYCASRHGRAGDSASGGAGNAPVAPQRPGLPVPWQPGTSGAPAGQLRRRSRRTRWAAASASPGSSTDGSLGSPARSSSSSSSSGKASDGEAAESRDSSPAAEAAPAAKRVCVDRAPPLPPPPPPPPPGQAGLSDYHKCASCQIAFSRLENYLAHKRYYCRATLHRRPPGLPAALSDPQPARPHGYGTLDAAAAATPLPRGYQTPGGVRPPDFSSGGAGGTSPAYVEKNGGAGTPPSPSAVTVKIEVVEEEEEEEEEEKTSPDDRRSASDSPAGGDAEDLPDCPPSVGGGAASPERAGGGSPGVATAPRATGKHCRSCDIRFSSLSNFVAHKRFYCASHAVQTLHHVK</sequence>
<dbReference type="GO" id="GO:0000122">
    <property type="term" value="P:negative regulation of transcription by RNA polymerase II"/>
    <property type="evidence" value="ECO:0007669"/>
    <property type="project" value="TreeGrafter"/>
</dbReference>
<evidence type="ECO:0000259" key="13">
    <source>
        <dbReference type="PROSITE" id="PS51810"/>
    </source>
</evidence>
<feature type="compositionally biased region" description="Acidic residues" evidence="12">
    <location>
        <begin position="401"/>
        <end position="411"/>
    </location>
</feature>
<dbReference type="GO" id="GO:0045944">
    <property type="term" value="P:positive regulation of transcription by RNA polymerase II"/>
    <property type="evidence" value="ECO:0007669"/>
    <property type="project" value="TreeGrafter"/>
</dbReference>
<evidence type="ECO:0000256" key="6">
    <source>
        <dbReference type="ARBA" id="ARBA00022833"/>
    </source>
</evidence>
<dbReference type="InterPro" id="IPR034731">
    <property type="entry name" value="Znf_CCHC_FOG"/>
</dbReference>
<reference evidence="14" key="1">
    <citation type="submission" date="2025-08" db="UniProtKB">
        <authorList>
            <consortium name="Ensembl"/>
        </authorList>
    </citation>
    <scope>IDENTIFICATION</scope>
</reference>
<protein>
    <recommendedName>
        <fullName evidence="13">CCHC FOG-type domain-containing protein</fullName>
    </recommendedName>
</protein>
<evidence type="ECO:0000256" key="8">
    <source>
        <dbReference type="ARBA" id="ARBA00023125"/>
    </source>
</evidence>
<dbReference type="GO" id="GO:0005634">
    <property type="term" value="C:nucleus"/>
    <property type="evidence" value="ECO:0007669"/>
    <property type="project" value="UniProtKB-SubCell"/>
</dbReference>
<reference evidence="14" key="2">
    <citation type="submission" date="2025-09" db="UniProtKB">
        <authorList>
            <consortium name="Ensembl"/>
        </authorList>
    </citation>
    <scope>IDENTIFICATION</scope>
</reference>
<feature type="compositionally biased region" description="Pro residues" evidence="12">
    <location>
        <begin position="270"/>
        <end position="282"/>
    </location>
</feature>
<keyword evidence="8" id="KW-0238">DNA-binding</keyword>
<keyword evidence="2" id="KW-0678">Repressor</keyword>
<dbReference type="GO" id="GO:0003677">
    <property type="term" value="F:DNA binding"/>
    <property type="evidence" value="ECO:0007669"/>
    <property type="project" value="UniProtKB-KW"/>
</dbReference>
<dbReference type="Pfam" id="PF25445">
    <property type="entry name" value="CCHC_ZFPM2"/>
    <property type="match status" value="1"/>
</dbReference>
<dbReference type="SUPFAM" id="SSF57667">
    <property type="entry name" value="beta-beta-alpha zinc fingers"/>
    <property type="match status" value="4"/>
</dbReference>
<accession>S4RW74</accession>
<keyword evidence="6" id="KW-0862">Zinc</keyword>
<dbReference type="HOGENOM" id="CLU_544642_0_0_1"/>
<evidence type="ECO:0000256" key="5">
    <source>
        <dbReference type="ARBA" id="ARBA00022771"/>
    </source>
</evidence>
<keyword evidence="5" id="KW-0863">Zinc-finger</keyword>
<organism evidence="14">
    <name type="scientific">Petromyzon marinus</name>
    <name type="common">Sea lamprey</name>
    <dbReference type="NCBI Taxonomy" id="7757"/>
    <lineage>
        <taxon>Eukaryota</taxon>
        <taxon>Metazoa</taxon>
        <taxon>Chordata</taxon>
        <taxon>Craniata</taxon>
        <taxon>Vertebrata</taxon>
        <taxon>Cyclostomata</taxon>
        <taxon>Hyperoartia</taxon>
        <taxon>Petromyzontiformes</taxon>
        <taxon>Petromyzontidae</taxon>
        <taxon>Petromyzon</taxon>
    </lineage>
</organism>
<evidence type="ECO:0000256" key="7">
    <source>
        <dbReference type="ARBA" id="ARBA00023015"/>
    </source>
</evidence>
<feature type="compositionally biased region" description="Low complexity" evidence="12">
    <location>
        <begin position="45"/>
        <end position="58"/>
    </location>
</feature>
<dbReference type="GO" id="GO:0008270">
    <property type="term" value="F:zinc ion binding"/>
    <property type="evidence" value="ECO:0007669"/>
    <property type="project" value="UniProtKB-KW"/>
</dbReference>